<protein>
    <recommendedName>
        <fullName evidence="5">Archaeal Type IV pilin N-terminal domain-containing protein</fullName>
    </recommendedName>
</protein>
<dbReference type="Pfam" id="PF23956">
    <property type="entry name" value="DUF7285"/>
    <property type="match status" value="1"/>
</dbReference>
<evidence type="ECO:0008006" key="5">
    <source>
        <dbReference type="Google" id="ProtNLM"/>
    </source>
</evidence>
<evidence type="ECO:0000313" key="4">
    <source>
        <dbReference type="Proteomes" id="UP001596442"/>
    </source>
</evidence>
<feature type="transmembrane region" description="Helical" evidence="2">
    <location>
        <begin position="20"/>
        <end position="39"/>
    </location>
</feature>
<gene>
    <name evidence="3" type="ORF">ACFQEU_15540</name>
</gene>
<reference evidence="3 4" key="1">
    <citation type="journal article" date="2019" name="Int. J. Syst. Evol. Microbiol.">
        <title>The Global Catalogue of Microorganisms (GCM) 10K type strain sequencing project: providing services to taxonomists for standard genome sequencing and annotation.</title>
        <authorList>
            <consortium name="The Broad Institute Genomics Platform"/>
            <consortium name="The Broad Institute Genome Sequencing Center for Infectious Disease"/>
            <person name="Wu L."/>
            <person name="Ma J."/>
        </authorList>
    </citation>
    <scope>NUCLEOTIDE SEQUENCE [LARGE SCALE GENOMIC DNA]</scope>
    <source>
        <strain evidence="3 4">CGMCC 1.3239</strain>
    </source>
</reference>
<dbReference type="AlphaFoldDB" id="A0ABD5SDV6"/>
<feature type="region of interest" description="Disordered" evidence="1">
    <location>
        <begin position="93"/>
        <end position="124"/>
    </location>
</feature>
<name>A0ABD5SDV6_9EURY</name>
<dbReference type="Proteomes" id="UP001596442">
    <property type="component" value="Unassembled WGS sequence"/>
</dbReference>
<proteinExistence type="predicted"/>
<evidence type="ECO:0000313" key="3">
    <source>
        <dbReference type="EMBL" id="MFC6754856.1"/>
    </source>
</evidence>
<keyword evidence="4" id="KW-1185">Reference proteome</keyword>
<evidence type="ECO:0000256" key="1">
    <source>
        <dbReference type="SAM" id="MobiDB-lite"/>
    </source>
</evidence>
<keyword evidence="2" id="KW-1133">Transmembrane helix</keyword>
<dbReference type="EMBL" id="JBHSWW010000401">
    <property type="protein sequence ID" value="MFC6754856.1"/>
    <property type="molecule type" value="Genomic_DNA"/>
</dbReference>
<comment type="caution">
    <text evidence="3">The sequence shown here is derived from an EMBL/GenBank/DDBJ whole genome shotgun (WGS) entry which is preliminary data.</text>
</comment>
<keyword evidence="2" id="KW-0472">Membrane</keyword>
<evidence type="ECO:0000256" key="2">
    <source>
        <dbReference type="SAM" id="Phobius"/>
    </source>
</evidence>
<accession>A0ABD5SDV6</accession>
<organism evidence="3 4">
    <name type="scientific">Halorubrum tibetense</name>
    <dbReference type="NCBI Taxonomy" id="175631"/>
    <lineage>
        <taxon>Archaea</taxon>
        <taxon>Methanobacteriati</taxon>
        <taxon>Methanobacteriota</taxon>
        <taxon>Stenosarchaea group</taxon>
        <taxon>Halobacteria</taxon>
        <taxon>Halobacteriales</taxon>
        <taxon>Haloferacaceae</taxon>
        <taxon>Halorubrum</taxon>
    </lineage>
</organism>
<sequence>MPHSSDEAFGAADRGAVEPIAALVAVLAVGAALGLYVGALDAAASGTTGGQHDATAVLDRIERDVTVGGVVRPDRLGSIGGTRAEATVELRAGGETWRTRTGSDAVTDGGGSDPQSLPSAESAVTVRVGPGENLPGRLRVVVHG</sequence>
<keyword evidence="2" id="KW-0812">Transmembrane</keyword>
<dbReference type="InterPro" id="IPR055709">
    <property type="entry name" value="DUF7285"/>
</dbReference>
<dbReference type="RefSeq" id="WP_379783631.1">
    <property type="nucleotide sequence ID" value="NZ_JBHSWW010000401.1"/>
</dbReference>